<dbReference type="GO" id="GO:0005634">
    <property type="term" value="C:nucleus"/>
    <property type="evidence" value="ECO:0007669"/>
    <property type="project" value="UniProtKB-SubCell"/>
</dbReference>
<dbReference type="PANTHER" id="PTHR11467:SF20">
    <property type="entry name" value="H15 DOMAIN-CONTAINING PROTEIN-RELATED"/>
    <property type="match status" value="1"/>
</dbReference>
<dbReference type="CDD" id="cd00073">
    <property type="entry name" value="H15"/>
    <property type="match status" value="1"/>
</dbReference>
<evidence type="ECO:0000256" key="5">
    <source>
        <dbReference type="ARBA" id="ARBA00023125"/>
    </source>
</evidence>
<name>A0A1Y3B452_EURMA</name>
<organism evidence="10 11">
    <name type="scientific">Euroglyphus maynei</name>
    <name type="common">Mayne's house dust mite</name>
    <dbReference type="NCBI Taxonomy" id="6958"/>
    <lineage>
        <taxon>Eukaryota</taxon>
        <taxon>Metazoa</taxon>
        <taxon>Ecdysozoa</taxon>
        <taxon>Arthropoda</taxon>
        <taxon>Chelicerata</taxon>
        <taxon>Arachnida</taxon>
        <taxon>Acari</taxon>
        <taxon>Acariformes</taxon>
        <taxon>Sarcoptiformes</taxon>
        <taxon>Astigmata</taxon>
        <taxon>Psoroptidia</taxon>
        <taxon>Analgoidea</taxon>
        <taxon>Pyroglyphidae</taxon>
        <taxon>Pyroglyphinae</taxon>
        <taxon>Euroglyphus</taxon>
    </lineage>
</organism>
<accession>A0A1Y3B452</accession>
<evidence type="ECO:0000256" key="3">
    <source>
        <dbReference type="ARBA" id="ARBA00004286"/>
    </source>
</evidence>
<evidence type="ECO:0000256" key="2">
    <source>
        <dbReference type="ARBA" id="ARBA00004123"/>
    </source>
</evidence>
<feature type="compositionally biased region" description="Basic and acidic residues" evidence="8">
    <location>
        <begin position="141"/>
        <end position="156"/>
    </location>
</feature>
<comment type="subcellular location">
    <subcellularLocation>
        <location evidence="3">Chromosome</location>
    </subcellularLocation>
    <subcellularLocation>
        <location evidence="2 7">Nucleus</location>
    </subcellularLocation>
</comment>
<reference evidence="10 11" key="1">
    <citation type="submission" date="2017-03" db="EMBL/GenBank/DDBJ databases">
        <title>Genome Survey of Euroglyphus maynei.</title>
        <authorList>
            <person name="Arlian L.G."/>
            <person name="Morgan M.S."/>
            <person name="Rider S.D."/>
        </authorList>
    </citation>
    <scope>NUCLEOTIDE SEQUENCE [LARGE SCALE GENOMIC DNA]</scope>
    <source>
        <strain evidence="10">Arlian Lab</strain>
        <tissue evidence="10">Whole body</tissue>
    </source>
</reference>
<evidence type="ECO:0000259" key="9">
    <source>
        <dbReference type="PROSITE" id="PS51504"/>
    </source>
</evidence>
<dbReference type="GO" id="GO:0030527">
    <property type="term" value="F:structural constituent of chromatin"/>
    <property type="evidence" value="ECO:0007669"/>
    <property type="project" value="InterPro"/>
</dbReference>
<keyword evidence="6 7" id="KW-0539">Nucleus</keyword>
<dbReference type="SUPFAM" id="SSF46785">
    <property type="entry name" value="Winged helix' DNA-binding domain"/>
    <property type="match status" value="1"/>
</dbReference>
<dbReference type="PROSITE" id="PS51504">
    <property type="entry name" value="H15"/>
    <property type="match status" value="1"/>
</dbReference>
<evidence type="ECO:0000256" key="1">
    <source>
        <dbReference type="ARBA" id="ARBA00002809"/>
    </source>
</evidence>
<evidence type="ECO:0000256" key="8">
    <source>
        <dbReference type="SAM" id="MobiDB-lite"/>
    </source>
</evidence>
<feature type="compositionally biased region" description="Basic residues" evidence="8">
    <location>
        <begin position="120"/>
        <end position="131"/>
    </location>
</feature>
<dbReference type="GO" id="GO:0006334">
    <property type="term" value="P:nucleosome assembly"/>
    <property type="evidence" value="ECO:0007669"/>
    <property type="project" value="InterPro"/>
</dbReference>
<evidence type="ECO:0000256" key="4">
    <source>
        <dbReference type="ARBA" id="ARBA00022454"/>
    </source>
</evidence>
<dbReference type="GO" id="GO:0003690">
    <property type="term" value="F:double-stranded DNA binding"/>
    <property type="evidence" value="ECO:0007669"/>
    <property type="project" value="TreeGrafter"/>
</dbReference>
<keyword evidence="4 7" id="KW-0158">Chromosome</keyword>
<feature type="region of interest" description="Disordered" evidence="8">
    <location>
        <begin position="95"/>
        <end position="218"/>
    </location>
</feature>
<dbReference type="PRINTS" id="PR00624">
    <property type="entry name" value="HISTONEH5"/>
</dbReference>
<keyword evidence="11" id="KW-1185">Reference proteome</keyword>
<proteinExistence type="inferred from homology"/>
<dbReference type="GO" id="GO:0030261">
    <property type="term" value="P:chromosome condensation"/>
    <property type="evidence" value="ECO:0007669"/>
    <property type="project" value="TreeGrafter"/>
</dbReference>
<dbReference type="InterPro" id="IPR005819">
    <property type="entry name" value="H1/H5"/>
</dbReference>
<feature type="compositionally biased region" description="Low complexity" evidence="8">
    <location>
        <begin position="161"/>
        <end position="170"/>
    </location>
</feature>
<evidence type="ECO:0000313" key="10">
    <source>
        <dbReference type="EMBL" id="OTF75579.1"/>
    </source>
</evidence>
<comment type="function">
    <text evidence="1">Histones H1 are necessary for the condensation of nucleosome chains into higher-order structures.</text>
</comment>
<feature type="region of interest" description="Disordered" evidence="8">
    <location>
        <begin position="1"/>
        <end position="43"/>
    </location>
</feature>
<dbReference type="OrthoDB" id="6437163at2759"/>
<dbReference type="InterPro" id="IPR036390">
    <property type="entry name" value="WH_DNA-bd_sf"/>
</dbReference>
<comment type="caution">
    <text evidence="10">The sequence shown here is derived from an EMBL/GenBank/DDBJ whole genome shotgun (WGS) entry which is preliminary data.</text>
</comment>
<evidence type="ECO:0000313" key="11">
    <source>
        <dbReference type="Proteomes" id="UP000194236"/>
    </source>
</evidence>
<dbReference type="GO" id="GO:0000786">
    <property type="term" value="C:nucleosome"/>
    <property type="evidence" value="ECO:0007669"/>
    <property type="project" value="InterPro"/>
</dbReference>
<dbReference type="EMBL" id="MUJZ01041251">
    <property type="protein sequence ID" value="OTF75579.1"/>
    <property type="molecule type" value="Genomic_DNA"/>
</dbReference>
<gene>
    <name evidence="10" type="ORF">BLA29_007317</name>
</gene>
<dbReference type="InterPro" id="IPR036388">
    <property type="entry name" value="WH-like_DNA-bd_sf"/>
</dbReference>
<dbReference type="PANTHER" id="PTHR11467">
    <property type="entry name" value="HISTONE H1"/>
    <property type="match status" value="1"/>
</dbReference>
<dbReference type="InterPro" id="IPR005818">
    <property type="entry name" value="Histone_H1/H5_H15"/>
</dbReference>
<dbReference type="Proteomes" id="UP000194236">
    <property type="component" value="Unassembled WGS sequence"/>
</dbReference>
<sequence>MTEAEAVQTQASESKKTKTSKPKAPKGDKKPKVKPNHPPVSSMVQAAIKDLKERNGSSLQAIKKYIQAHYSVDIEKLTPFVRKYLKSSVVKGELVQAKGKGASGSFKLTKTNKNESGEKKPKKVAKPKSAKPKSTSSKPKTVKEAKPSKPATEKKEKSAKKTSSAKPSKPTSEKKSATPKKAKPAASKVKSAEKSKSKKPAPKPSKSPKKLDIVPMPI</sequence>
<dbReference type="Gene3D" id="1.10.10.10">
    <property type="entry name" value="Winged helix-like DNA-binding domain superfamily/Winged helix DNA-binding domain"/>
    <property type="match status" value="1"/>
</dbReference>
<keyword evidence="5 7" id="KW-0238">DNA-binding</keyword>
<comment type="similarity">
    <text evidence="7">Belongs to the histone H1/H5 family.</text>
</comment>
<protein>
    <recommendedName>
        <fullName evidence="9">H15 domain-containing protein</fullName>
    </recommendedName>
</protein>
<dbReference type="FunFam" id="1.10.10.10:FF:000140">
    <property type="entry name" value="Histone H1.0"/>
    <property type="match status" value="1"/>
</dbReference>
<feature type="domain" description="H15" evidence="9">
    <location>
        <begin position="36"/>
        <end position="110"/>
    </location>
</feature>
<evidence type="ECO:0000256" key="6">
    <source>
        <dbReference type="ARBA" id="ARBA00023242"/>
    </source>
</evidence>
<dbReference type="Pfam" id="PF00538">
    <property type="entry name" value="Linker_histone"/>
    <property type="match status" value="1"/>
</dbReference>
<dbReference type="SMART" id="SM00526">
    <property type="entry name" value="H15"/>
    <property type="match status" value="1"/>
</dbReference>
<evidence type="ECO:0000256" key="7">
    <source>
        <dbReference type="RuleBase" id="RU003894"/>
    </source>
</evidence>
<dbReference type="GO" id="GO:0045910">
    <property type="term" value="P:negative regulation of DNA recombination"/>
    <property type="evidence" value="ECO:0007669"/>
    <property type="project" value="TreeGrafter"/>
</dbReference>
<dbReference type="GO" id="GO:0031492">
    <property type="term" value="F:nucleosomal DNA binding"/>
    <property type="evidence" value="ECO:0007669"/>
    <property type="project" value="TreeGrafter"/>
</dbReference>
<dbReference type="AlphaFoldDB" id="A0A1Y3B452"/>